<feature type="transmembrane region" description="Helical" evidence="1">
    <location>
        <begin position="234"/>
        <end position="254"/>
    </location>
</feature>
<feature type="non-terminal residue" evidence="4">
    <location>
        <position position="265"/>
    </location>
</feature>
<dbReference type="Pfam" id="PF20152">
    <property type="entry name" value="DUF6534"/>
    <property type="match status" value="1"/>
</dbReference>
<protein>
    <recommendedName>
        <fullName evidence="2">DUF6534 domain-containing protein</fullName>
    </recommendedName>
</protein>
<organism evidence="4 5">
    <name type="scientific">Crucibulum laeve</name>
    <dbReference type="NCBI Taxonomy" id="68775"/>
    <lineage>
        <taxon>Eukaryota</taxon>
        <taxon>Fungi</taxon>
        <taxon>Dikarya</taxon>
        <taxon>Basidiomycota</taxon>
        <taxon>Agaricomycotina</taxon>
        <taxon>Agaricomycetes</taxon>
        <taxon>Agaricomycetidae</taxon>
        <taxon>Agaricales</taxon>
        <taxon>Agaricineae</taxon>
        <taxon>Nidulariaceae</taxon>
        <taxon>Crucibulum</taxon>
    </lineage>
</organism>
<feature type="transmembrane region" description="Helical" evidence="1">
    <location>
        <begin position="20"/>
        <end position="42"/>
    </location>
</feature>
<dbReference type="EMBL" id="ML213624">
    <property type="protein sequence ID" value="TFK35195.1"/>
    <property type="molecule type" value="Genomic_DNA"/>
</dbReference>
<evidence type="ECO:0000259" key="2">
    <source>
        <dbReference type="Pfam" id="PF20152"/>
    </source>
</evidence>
<dbReference type="PANTHER" id="PTHR40465">
    <property type="entry name" value="CHROMOSOME 1, WHOLE GENOME SHOTGUN SEQUENCE"/>
    <property type="match status" value="1"/>
</dbReference>
<keyword evidence="5" id="KW-1185">Reference proteome</keyword>
<feature type="domain" description="DUF6534" evidence="2">
    <location>
        <begin position="173"/>
        <end position="258"/>
    </location>
</feature>
<keyword evidence="1" id="KW-0472">Membrane</keyword>
<dbReference type="PANTHER" id="PTHR40465:SF1">
    <property type="entry name" value="DUF6534 DOMAIN-CONTAINING PROTEIN"/>
    <property type="match status" value="1"/>
</dbReference>
<gene>
    <name evidence="4" type="ORF">BDQ12DRAFT_635431</name>
    <name evidence="3" type="ORF">BDQ12DRAFT_639299</name>
</gene>
<dbReference type="InterPro" id="IPR045339">
    <property type="entry name" value="DUF6534"/>
</dbReference>
<feature type="transmembrane region" description="Helical" evidence="1">
    <location>
        <begin position="124"/>
        <end position="147"/>
    </location>
</feature>
<evidence type="ECO:0000256" key="1">
    <source>
        <dbReference type="SAM" id="Phobius"/>
    </source>
</evidence>
<feature type="transmembrane region" description="Helical" evidence="1">
    <location>
        <begin position="54"/>
        <end position="71"/>
    </location>
</feature>
<dbReference type="OrthoDB" id="2953893at2759"/>
<keyword evidence="1" id="KW-0812">Transmembrane</keyword>
<feature type="transmembrane region" description="Helical" evidence="1">
    <location>
        <begin position="207"/>
        <end position="228"/>
    </location>
</feature>
<proteinExistence type="predicted"/>
<dbReference type="EMBL" id="ML213689">
    <property type="protein sequence ID" value="TFK32051.1"/>
    <property type="molecule type" value="Genomic_DNA"/>
</dbReference>
<sequence>MSDAPIIPIPPNIAQLTGPLLLGHFFNWGLFGCLCIQTYIYYLSFPNDRKLPQVLVVVVFTIELLQTVLSTRDAFRNFGTGWGNFADLNEIGWLWFSVPVLGTVITTIAQMFFAWRIWILSKKLYLPVPIALICLVQCISGIWVGIWSHLIGVFSNVQHHTYKLTSIWLGGTALGDGIIAVSMIYYLTRSRTGFQSTNLLITRIIRITVETGLICATFAILDLSFFLAFQDNNYHLAASVPLSKLYANSLLVVLNARVRIVGARG</sequence>
<dbReference type="Proteomes" id="UP000308652">
    <property type="component" value="Unassembled WGS sequence"/>
</dbReference>
<evidence type="ECO:0000313" key="3">
    <source>
        <dbReference type="EMBL" id="TFK32051.1"/>
    </source>
</evidence>
<keyword evidence="1" id="KW-1133">Transmembrane helix</keyword>
<name>A0A5C3LQV2_9AGAR</name>
<reference evidence="4 5" key="1">
    <citation type="journal article" date="2019" name="Nat. Ecol. Evol.">
        <title>Megaphylogeny resolves global patterns of mushroom evolution.</title>
        <authorList>
            <person name="Varga T."/>
            <person name="Krizsan K."/>
            <person name="Foldi C."/>
            <person name="Dima B."/>
            <person name="Sanchez-Garcia M."/>
            <person name="Sanchez-Ramirez S."/>
            <person name="Szollosi G.J."/>
            <person name="Szarkandi J.G."/>
            <person name="Papp V."/>
            <person name="Albert L."/>
            <person name="Andreopoulos W."/>
            <person name="Angelini C."/>
            <person name="Antonin V."/>
            <person name="Barry K.W."/>
            <person name="Bougher N.L."/>
            <person name="Buchanan P."/>
            <person name="Buyck B."/>
            <person name="Bense V."/>
            <person name="Catcheside P."/>
            <person name="Chovatia M."/>
            <person name="Cooper J."/>
            <person name="Damon W."/>
            <person name="Desjardin D."/>
            <person name="Finy P."/>
            <person name="Geml J."/>
            <person name="Haridas S."/>
            <person name="Hughes K."/>
            <person name="Justo A."/>
            <person name="Karasinski D."/>
            <person name="Kautmanova I."/>
            <person name="Kiss B."/>
            <person name="Kocsube S."/>
            <person name="Kotiranta H."/>
            <person name="LaButti K.M."/>
            <person name="Lechner B.E."/>
            <person name="Liimatainen K."/>
            <person name="Lipzen A."/>
            <person name="Lukacs Z."/>
            <person name="Mihaltcheva S."/>
            <person name="Morgado L.N."/>
            <person name="Niskanen T."/>
            <person name="Noordeloos M.E."/>
            <person name="Ohm R.A."/>
            <person name="Ortiz-Santana B."/>
            <person name="Ovrebo C."/>
            <person name="Racz N."/>
            <person name="Riley R."/>
            <person name="Savchenko A."/>
            <person name="Shiryaev A."/>
            <person name="Soop K."/>
            <person name="Spirin V."/>
            <person name="Szebenyi C."/>
            <person name="Tomsovsky M."/>
            <person name="Tulloss R.E."/>
            <person name="Uehling J."/>
            <person name="Grigoriev I.V."/>
            <person name="Vagvolgyi C."/>
            <person name="Papp T."/>
            <person name="Martin F.M."/>
            <person name="Miettinen O."/>
            <person name="Hibbett D.S."/>
            <person name="Nagy L.G."/>
        </authorList>
    </citation>
    <scope>NUCLEOTIDE SEQUENCE [LARGE SCALE GENOMIC DNA]</scope>
    <source>
        <strain evidence="4 5">CBS 166.37</strain>
    </source>
</reference>
<accession>A0A5C3LQV2</accession>
<feature type="transmembrane region" description="Helical" evidence="1">
    <location>
        <begin position="167"/>
        <end position="187"/>
    </location>
</feature>
<evidence type="ECO:0000313" key="5">
    <source>
        <dbReference type="Proteomes" id="UP000308652"/>
    </source>
</evidence>
<evidence type="ECO:0000313" key="4">
    <source>
        <dbReference type="EMBL" id="TFK35195.1"/>
    </source>
</evidence>
<dbReference type="AlphaFoldDB" id="A0A5C3LQV2"/>
<feature type="transmembrane region" description="Helical" evidence="1">
    <location>
        <begin position="91"/>
        <end position="112"/>
    </location>
</feature>